<feature type="domain" description="WAP" evidence="2">
    <location>
        <begin position="56"/>
        <end position="113"/>
    </location>
</feature>
<evidence type="ECO:0000256" key="1">
    <source>
        <dbReference type="SAM" id="SignalP"/>
    </source>
</evidence>
<protein>
    <submittedName>
        <fullName evidence="3">WAP four-disulfide core domain 2</fullName>
    </submittedName>
</protein>
<evidence type="ECO:0000313" key="3">
    <source>
        <dbReference type="Ensembl" id="ENSFHEP00000014040.1"/>
    </source>
</evidence>
<reference evidence="3" key="1">
    <citation type="submission" date="2025-08" db="UniProtKB">
        <authorList>
            <consortium name="Ensembl"/>
        </authorList>
    </citation>
    <scope>IDENTIFICATION</scope>
</reference>
<reference evidence="3" key="2">
    <citation type="submission" date="2025-09" db="UniProtKB">
        <authorList>
            <consortium name="Ensembl"/>
        </authorList>
    </citation>
    <scope>IDENTIFICATION</scope>
</reference>
<dbReference type="GO" id="GO:0005615">
    <property type="term" value="C:extracellular space"/>
    <property type="evidence" value="ECO:0007669"/>
    <property type="project" value="TreeGrafter"/>
</dbReference>
<dbReference type="GO" id="GO:0004867">
    <property type="term" value="F:serine-type endopeptidase inhibitor activity"/>
    <property type="evidence" value="ECO:0007669"/>
    <property type="project" value="TreeGrafter"/>
</dbReference>
<dbReference type="InterPro" id="IPR008197">
    <property type="entry name" value="WAP_dom"/>
</dbReference>
<dbReference type="PRINTS" id="PR00003">
    <property type="entry name" value="4DISULPHCORE"/>
</dbReference>
<proteinExistence type="predicted"/>
<accession>A0A3Q2TED8</accession>
<keyword evidence="1" id="KW-0732">Signal</keyword>
<dbReference type="STRING" id="8078.ENSFHEP00000014040"/>
<dbReference type="PANTHER" id="PTHR19441">
    <property type="entry name" value="WHEY ACDIC PROTEIN WAP"/>
    <property type="match status" value="1"/>
</dbReference>
<feature type="chain" id="PRO_5018590345" evidence="1">
    <location>
        <begin position="22"/>
        <end position="164"/>
    </location>
</feature>
<dbReference type="Ensembl" id="ENSFHET00000021744.1">
    <property type="protein sequence ID" value="ENSFHEP00000014040.1"/>
    <property type="gene ID" value="ENSFHEG00000015570.1"/>
</dbReference>
<feature type="signal peptide" evidence="1">
    <location>
        <begin position="1"/>
        <end position="21"/>
    </location>
</feature>
<name>A0A3Q2TED8_FUNHE</name>
<dbReference type="InterPro" id="IPR050514">
    <property type="entry name" value="WAP_four-disulfide_core"/>
</dbReference>
<dbReference type="Proteomes" id="UP000265000">
    <property type="component" value="Unplaced"/>
</dbReference>
<dbReference type="PROSITE" id="PS51390">
    <property type="entry name" value="WAP"/>
    <property type="match status" value="2"/>
</dbReference>
<feature type="domain" description="WAP" evidence="2">
    <location>
        <begin position="114"/>
        <end position="159"/>
    </location>
</feature>
<evidence type="ECO:0000313" key="4">
    <source>
        <dbReference type="Proteomes" id="UP000265000"/>
    </source>
</evidence>
<sequence>MGTQKFPKAVVLLSLSLLAVSKSILLRPGHCPKDFLPIVPAKPCVHDGDCNEGEKCCVFYGNPVCAPALLSDQGCPVIDPLDGICAELCSSDRDCPVGQMCCSNGCGHQCISTAPVKPGRCGHQVFTPWCYFFCNHDGDCPGEKKCCPTTCGRACKHPHPPANV</sequence>
<dbReference type="InterPro" id="IPR036645">
    <property type="entry name" value="Elafin-like_sf"/>
</dbReference>
<evidence type="ECO:0000259" key="2">
    <source>
        <dbReference type="PROSITE" id="PS51390"/>
    </source>
</evidence>
<organism evidence="3 4">
    <name type="scientific">Fundulus heteroclitus</name>
    <name type="common">Killifish</name>
    <name type="synonym">Mummichog</name>
    <dbReference type="NCBI Taxonomy" id="8078"/>
    <lineage>
        <taxon>Eukaryota</taxon>
        <taxon>Metazoa</taxon>
        <taxon>Chordata</taxon>
        <taxon>Craniata</taxon>
        <taxon>Vertebrata</taxon>
        <taxon>Euteleostomi</taxon>
        <taxon>Actinopterygii</taxon>
        <taxon>Neopterygii</taxon>
        <taxon>Teleostei</taxon>
        <taxon>Neoteleostei</taxon>
        <taxon>Acanthomorphata</taxon>
        <taxon>Ovalentaria</taxon>
        <taxon>Atherinomorphae</taxon>
        <taxon>Cyprinodontiformes</taxon>
        <taxon>Fundulidae</taxon>
        <taxon>Fundulus</taxon>
    </lineage>
</organism>
<dbReference type="GeneTree" id="ENSGT00940000165527"/>
<dbReference type="Gene3D" id="4.10.75.10">
    <property type="entry name" value="Elafin-like"/>
    <property type="match status" value="3"/>
</dbReference>
<dbReference type="GO" id="GO:0019731">
    <property type="term" value="P:antibacterial humoral response"/>
    <property type="evidence" value="ECO:0007669"/>
    <property type="project" value="TreeGrafter"/>
</dbReference>
<dbReference type="PANTHER" id="PTHR19441:SF95">
    <property type="entry name" value="PERLWAPIN ISOFORM X1"/>
    <property type="match status" value="1"/>
</dbReference>
<dbReference type="SMART" id="SM00217">
    <property type="entry name" value="WAP"/>
    <property type="match status" value="3"/>
</dbReference>
<keyword evidence="4" id="KW-1185">Reference proteome</keyword>
<dbReference type="GO" id="GO:0045087">
    <property type="term" value="P:innate immune response"/>
    <property type="evidence" value="ECO:0007669"/>
    <property type="project" value="TreeGrafter"/>
</dbReference>
<dbReference type="AlphaFoldDB" id="A0A3Q2TED8"/>
<dbReference type="SUPFAM" id="SSF57256">
    <property type="entry name" value="Elafin-like"/>
    <property type="match status" value="3"/>
</dbReference>
<dbReference type="Pfam" id="PF00095">
    <property type="entry name" value="WAP"/>
    <property type="match status" value="3"/>
</dbReference>